<reference evidence="2 3" key="1">
    <citation type="submission" date="2016-11" db="EMBL/GenBank/DDBJ databases">
        <title>Draft Genome Sequences of Nine Cyanobacterial Strains from Diverse Habitats.</title>
        <authorList>
            <person name="Zhu T."/>
            <person name="Hou S."/>
            <person name="Lu X."/>
            <person name="Hess W.R."/>
        </authorList>
    </citation>
    <scope>NUCLEOTIDE SEQUENCE [LARGE SCALE GENOMIC DNA]</scope>
    <source>
        <strain evidence="2 3">NIES-30</strain>
    </source>
</reference>
<dbReference type="RefSeq" id="WP_073609041.1">
    <property type="nucleotide sequence ID" value="NZ_MRCG01000010.1"/>
</dbReference>
<proteinExistence type="predicted"/>
<dbReference type="Proteomes" id="UP000185557">
    <property type="component" value="Unassembled WGS sequence"/>
</dbReference>
<name>A0A1U7J3V5_9CYAN</name>
<organism evidence="2 3">
    <name type="scientific">Phormidium tenue NIES-30</name>
    <dbReference type="NCBI Taxonomy" id="549789"/>
    <lineage>
        <taxon>Bacteria</taxon>
        <taxon>Bacillati</taxon>
        <taxon>Cyanobacteriota</taxon>
        <taxon>Cyanophyceae</taxon>
        <taxon>Oscillatoriophycideae</taxon>
        <taxon>Oscillatoriales</taxon>
        <taxon>Oscillatoriaceae</taxon>
        <taxon>Phormidium</taxon>
    </lineage>
</organism>
<gene>
    <name evidence="2" type="ORF">NIES30_13965</name>
</gene>
<comment type="caution">
    <text evidence="2">The sequence shown here is derived from an EMBL/GenBank/DDBJ whole genome shotgun (WGS) entry which is preliminary data.</text>
</comment>
<dbReference type="OrthoDB" id="516702at2"/>
<sequence>MFEYLEPSDHDESEVDPGTGSLPLPPRSGAINKGTRSLNPEKVRHLLYGSLAAIDRTIKILHSLGYANPNDWSDPIPVPPSSAAATDHPNQWMVIMTKTLLIE</sequence>
<protein>
    <submittedName>
        <fullName evidence="2">Uncharacterized protein</fullName>
    </submittedName>
</protein>
<accession>A0A1U7J3V5</accession>
<evidence type="ECO:0000256" key="1">
    <source>
        <dbReference type="SAM" id="MobiDB-lite"/>
    </source>
</evidence>
<dbReference type="AlphaFoldDB" id="A0A1U7J3V5"/>
<evidence type="ECO:0000313" key="2">
    <source>
        <dbReference type="EMBL" id="OKH47093.1"/>
    </source>
</evidence>
<feature type="region of interest" description="Disordered" evidence="1">
    <location>
        <begin position="1"/>
        <end position="36"/>
    </location>
</feature>
<keyword evidence="3" id="KW-1185">Reference proteome</keyword>
<evidence type="ECO:0000313" key="3">
    <source>
        <dbReference type="Proteomes" id="UP000185557"/>
    </source>
</evidence>
<dbReference type="EMBL" id="MRCG01000010">
    <property type="protein sequence ID" value="OKH47093.1"/>
    <property type="molecule type" value="Genomic_DNA"/>
</dbReference>